<feature type="transmembrane region" description="Helical" evidence="2">
    <location>
        <begin position="16"/>
        <end position="36"/>
    </location>
</feature>
<dbReference type="Gene3D" id="1.10.10.10">
    <property type="entry name" value="Winged helix-like DNA-binding domain superfamily/Winged helix DNA-binding domain"/>
    <property type="match status" value="2"/>
</dbReference>
<protein>
    <recommendedName>
        <fullName evidence="3">Initiator Rep protein WH1 domain-containing protein</fullName>
    </recommendedName>
</protein>
<evidence type="ECO:0000256" key="1">
    <source>
        <dbReference type="ARBA" id="ARBA00038283"/>
    </source>
</evidence>
<dbReference type="Pfam" id="PF01051">
    <property type="entry name" value="Rep3_N"/>
    <property type="match status" value="1"/>
</dbReference>
<evidence type="ECO:0000313" key="4">
    <source>
        <dbReference type="EMBL" id="XFO70565.1"/>
    </source>
</evidence>
<comment type="similarity">
    <text evidence="1">Belongs to the initiator RepB protein family.</text>
</comment>
<proteinExistence type="inferred from homology"/>
<keyword evidence="2" id="KW-0812">Transmembrane</keyword>
<name>A0ABZ3IX27_SPOA4</name>
<keyword evidence="2" id="KW-0472">Membrane</keyword>
<dbReference type="SUPFAM" id="SSF46785">
    <property type="entry name" value="Winged helix' DNA-binding domain"/>
    <property type="match status" value="2"/>
</dbReference>
<gene>
    <name evidence="4" type="ORF">SPACI_005640</name>
</gene>
<sequence>MQFCPIFLAYRLQTNLYLQLILLYIAFGVRKVAIFLRRVKADIDVENLASAVVHPEGRAARFRRLIRIGDAIGYSDSLTQLQQKILSTAISVIYSSGDFGAARTVCKIHINQFLELCNIKQDNMHHKLLGEIEKVASKGIWLYEKRHKRLIRTQWFQTIGYADGEITFQFTSKILELVAAIEPNDVDRLLIKGIQYRGKYTRAIFEIISSSNAKGVTEYSISELMRLLSLEHTRYSYGQLKLRVLEPSLQEIYDIDDSIFVQFGPTFSGRRVEEVWFKVTTGEEARKLREKEPKFKFASPKEKPIEQPMA</sequence>
<feature type="domain" description="Initiator Rep protein WH1" evidence="3">
    <location>
        <begin position="77"/>
        <end position="208"/>
    </location>
</feature>
<accession>A0ABZ3IX27</accession>
<evidence type="ECO:0000313" key="5">
    <source>
        <dbReference type="Proteomes" id="UP000216052"/>
    </source>
</evidence>
<keyword evidence="5" id="KW-1185">Reference proteome</keyword>
<evidence type="ECO:0000259" key="3">
    <source>
        <dbReference type="Pfam" id="PF01051"/>
    </source>
</evidence>
<keyword evidence="2" id="KW-1133">Transmembrane helix</keyword>
<dbReference type="InterPro" id="IPR036390">
    <property type="entry name" value="WH_DNA-bd_sf"/>
</dbReference>
<evidence type="ECO:0000256" key="2">
    <source>
        <dbReference type="SAM" id="Phobius"/>
    </source>
</evidence>
<dbReference type="Proteomes" id="UP000216052">
    <property type="component" value="Chromosome"/>
</dbReference>
<organism evidence="4 5">
    <name type="scientific">Sporomusa acidovorans (strain ATCC 49682 / DSM 3132 / Mol)</name>
    <dbReference type="NCBI Taxonomy" id="1123286"/>
    <lineage>
        <taxon>Bacteria</taxon>
        <taxon>Bacillati</taxon>
        <taxon>Bacillota</taxon>
        <taxon>Negativicutes</taxon>
        <taxon>Selenomonadales</taxon>
        <taxon>Sporomusaceae</taxon>
        <taxon>Sporomusa</taxon>
    </lineage>
</organism>
<dbReference type="InterPro" id="IPR036388">
    <property type="entry name" value="WH-like_DNA-bd_sf"/>
</dbReference>
<dbReference type="InterPro" id="IPR000525">
    <property type="entry name" value="Initiator_Rep_WH1"/>
</dbReference>
<dbReference type="EMBL" id="CP155571">
    <property type="protein sequence ID" value="XFO70565.1"/>
    <property type="molecule type" value="Genomic_DNA"/>
</dbReference>
<reference evidence="4" key="1">
    <citation type="submission" date="2024-05" db="EMBL/GenBank/DDBJ databases">
        <title>Isolation and characterization of Sporomusa carbonis sp. nov., a carboxydotrophic hydrogenogen in the genus of Sporomusa isolated from a charcoal burning pile.</title>
        <authorList>
            <person name="Boeer T."/>
            <person name="Rosenbaum F."/>
            <person name="Eysell L."/>
            <person name="Mueller V."/>
            <person name="Daniel R."/>
            <person name="Poehlein A."/>
        </authorList>
    </citation>
    <scope>NUCLEOTIDE SEQUENCE [LARGE SCALE GENOMIC DNA]</scope>
    <source>
        <strain evidence="4">DSM 3132</strain>
    </source>
</reference>
<dbReference type="Pfam" id="PF21205">
    <property type="entry name" value="Rep3_C"/>
    <property type="match status" value="1"/>
</dbReference>